<comment type="similarity">
    <text evidence="1">Belongs to the metallo-beta-lactamase superfamily.</text>
</comment>
<proteinExistence type="inferred from homology"/>
<organism evidence="6 7">
    <name type="scientific">Streptomyces sulfonofaciens</name>
    <dbReference type="NCBI Taxonomy" id="68272"/>
    <lineage>
        <taxon>Bacteria</taxon>
        <taxon>Bacillati</taxon>
        <taxon>Actinomycetota</taxon>
        <taxon>Actinomycetes</taxon>
        <taxon>Kitasatosporales</taxon>
        <taxon>Streptomycetaceae</taxon>
        <taxon>Streptomyces</taxon>
    </lineage>
</organism>
<keyword evidence="4" id="KW-0862">Zinc</keyword>
<gene>
    <name evidence="6" type="ORF">GCM10018793_57600</name>
</gene>
<name>A0A919L719_9ACTN</name>
<evidence type="ECO:0000256" key="2">
    <source>
        <dbReference type="ARBA" id="ARBA00022723"/>
    </source>
</evidence>
<dbReference type="Proteomes" id="UP000603708">
    <property type="component" value="Unassembled WGS sequence"/>
</dbReference>
<dbReference type="RefSeq" id="WP_189937058.1">
    <property type="nucleotide sequence ID" value="NZ_BNCD01000022.1"/>
</dbReference>
<reference evidence="6" key="1">
    <citation type="journal article" date="2014" name="Int. J. Syst. Evol. Microbiol.">
        <title>Complete genome sequence of Corynebacterium casei LMG S-19264T (=DSM 44701T), isolated from a smear-ripened cheese.</title>
        <authorList>
            <consortium name="US DOE Joint Genome Institute (JGI-PGF)"/>
            <person name="Walter F."/>
            <person name="Albersmeier A."/>
            <person name="Kalinowski J."/>
            <person name="Ruckert C."/>
        </authorList>
    </citation>
    <scope>NUCLEOTIDE SEQUENCE</scope>
    <source>
        <strain evidence="6">JCM 5069</strain>
    </source>
</reference>
<comment type="caution">
    <text evidence="6">The sequence shown here is derived from an EMBL/GenBank/DDBJ whole genome shotgun (WGS) entry which is preliminary data.</text>
</comment>
<dbReference type="InterPro" id="IPR001279">
    <property type="entry name" value="Metallo-B-lactamas"/>
</dbReference>
<evidence type="ECO:0000259" key="5">
    <source>
        <dbReference type="SMART" id="SM00849"/>
    </source>
</evidence>
<keyword evidence="3 6" id="KW-0378">Hydrolase</keyword>
<dbReference type="SMART" id="SM00849">
    <property type="entry name" value="Lactamase_B"/>
    <property type="match status" value="1"/>
</dbReference>
<dbReference type="InterPro" id="IPR051013">
    <property type="entry name" value="MBL_superfamily_lactonases"/>
</dbReference>
<keyword evidence="2" id="KW-0479">Metal-binding</keyword>
<evidence type="ECO:0000313" key="6">
    <source>
        <dbReference type="EMBL" id="GHH86293.1"/>
    </source>
</evidence>
<reference evidence="6" key="2">
    <citation type="submission" date="2020-09" db="EMBL/GenBank/DDBJ databases">
        <authorList>
            <person name="Sun Q."/>
            <person name="Ohkuma M."/>
        </authorList>
    </citation>
    <scope>NUCLEOTIDE SEQUENCE</scope>
    <source>
        <strain evidence="6">JCM 5069</strain>
    </source>
</reference>
<dbReference type="InterPro" id="IPR036866">
    <property type="entry name" value="RibonucZ/Hydroxyglut_hydro"/>
</dbReference>
<evidence type="ECO:0000256" key="3">
    <source>
        <dbReference type="ARBA" id="ARBA00022801"/>
    </source>
</evidence>
<feature type="domain" description="Metallo-beta-lactamase" evidence="5">
    <location>
        <begin position="64"/>
        <end position="271"/>
    </location>
</feature>
<dbReference type="SUPFAM" id="SSF56281">
    <property type="entry name" value="Metallo-hydrolase/oxidoreductase"/>
    <property type="match status" value="1"/>
</dbReference>
<sequence>MNESTGLLNEQSAVRTLTVGGTRLTYVLDGAMEMEPAGFFPAVPASFWADHPQALTPRGRVAASVGGVLVQRGGRTLLIDAGLGSVTIPADLGASRAGALLDTLAALGVAPEGIEAVAFTHLHSDHTGWGFTLDSDGVRHRTFPRAAYLVAGREWEPYWRDEIATGAPSRSEVLEPMAGVLTRIDDGQEVFPGVSALVTPGHSPGHTTYVVTDPDSEQRVLVLGDAFHTPGQMTHPEWPSGPDIDIQGVHKARERLLGELERPGTLGFAFHFGDQVFGRVVRDGAGRRTWETVPTEVVLPTPLRLP</sequence>
<dbReference type="EMBL" id="BNCD01000022">
    <property type="protein sequence ID" value="GHH86293.1"/>
    <property type="molecule type" value="Genomic_DNA"/>
</dbReference>
<evidence type="ECO:0000256" key="1">
    <source>
        <dbReference type="ARBA" id="ARBA00007749"/>
    </source>
</evidence>
<dbReference type="PANTHER" id="PTHR42978">
    <property type="entry name" value="QUORUM-QUENCHING LACTONASE YTNP-RELATED-RELATED"/>
    <property type="match status" value="1"/>
</dbReference>
<dbReference type="GO" id="GO:0046872">
    <property type="term" value="F:metal ion binding"/>
    <property type="evidence" value="ECO:0007669"/>
    <property type="project" value="UniProtKB-KW"/>
</dbReference>
<evidence type="ECO:0000313" key="7">
    <source>
        <dbReference type="Proteomes" id="UP000603708"/>
    </source>
</evidence>
<evidence type="ECO:0000256" key="4">
    <source>
        <dbReference type="ARBA" id="ARBA00022833"/>
    </source>
</evidence>
<accession>A0A919L719</accession>
<dbReference type="AlphaFoldDB" id="A0A919L719"/>
<dbReference type="PANTHER" id="PTHR42978:SF6">
    <property type="entry name" value="QUORUM-QUENCHING LACTONASE YTNP-RELATED"/>
    <property type="match status" value="1"/>
</dbReference>
<dbReference type="GO" id="GO:0016787">
    <property type="term" value="F:hydrolase activity"/>
    <property type="evidence" value="ECO:0007669"/>
    <property type="project" value="UniProtKB-KW"/>
</dbReference>
<dbReference type="Pfam" id="PF00753">
    <property type="entry name" value="Lactamase_B"/>
    <property type="match status" value="1"/>
</dbReference>
<keyword evidence="7" id="KW-1185">Reference proteome</keyword>
<dbReference type="Gene3D" id="3.60.15.10">
    <property type="entry name" value="Ribonuclease Z/Hydroxyacylglutathione hydrolase-like"/>
    <property type="match status" value="1"/>
</dbReference>
<protein>
    <submittedName>
        <fullName evidence="6">MBL fold hydrolase</fullName>
    </submittedName>
</protein>